<dbReference type="Proteomes" id="UP001142055">
    <property type="component" value="Chromosome 1"/>
</dbReference>
<evidence type="ECO:0000313" key="1">
    <source>
        <dbReference type="EMBL" id="KAJ6225196.1"/>
    </source>
</evidence>
<name>A0A9Q0MG15_BLOTA</name>
<protein>
    <submittedName>
        <fullName evidence="1">Uncharacterized protein</fullName>
    </submittedName>
</protein>
<keyword evidence="2" id="KW-1185">Reference proteome</keyword>
<accession>A0A9Q0MG15</accession>
<proteinExistence type="predicted"/>
<organism evidence="1 2">
    <name type="scientific">Blomia tropicalis</name>
    <name type="common">Mite</name>
    <dbReference type="NCBI Taxonomy" id="40697"/>
    <lineage>
        <taxon>Eukaryota</taxon>
        <taxon>Metazoa</taxon>
        <taxon>Ecdysozoa</taxon>
        <taxon>Arthropoda</taxon>
        <taxon>Chelicerata</taxon>
        <taxon>Arachnida</taxon>
        <taxon>Acari</taxon>
        <taxon>Acariformes</taxon>
        <taxon>Sarcoptiformes</taxon>
        <taxon>Astigmata</taxon>
        <taxon>Glycyphagoidea</taxon>
        <taxon>Echimyopodidae</taxon>
        <taxon>Blomia</taxon>
    </lineage>
</organism>
<reference evidence="1" key="1">
    <citation type="submission" date="2022-12" db="EMBL/GenBank/DDBJ databases">
        <title>Genome assemblies of Blomia tropicalis.</title>
        <authorList>
            <person name="Cui Y."/>
        </authorList>
    </citation>
    <scope>NUCLEOTIDE SEQUENCE</scope>
    <source>
        <tissue evidence="1">Adult mites</tissue>
    </source>
</reference>
<gene>
    <name evidence="1" type="ORF">RDWZM_003741</name>
</gene>
<sequence>MRPTDAIGIKRQKRLTFTMTFHVDRVDFEKPFTHMHAYTHTMTFSNLIKKLEIVRMVEPFDL</sequence>
<dbReference type="AlphaFoldDB" id="A0A9Q0MG15"/>
<dbReference type="EMBL" id="JAPWDV010000001">
    <property type="protein sequence ID" value="KAJ6225196.1"/>
    <property type="molecule type" value="Genomic_DNA"/>
</dbReference>
<evidence type="ECO:0000313" key="2">
    <source>
        <dbReference type="Proteomes" id="UP001142055"/>
    </source>
</evidence>
<comment type="caution">
    <text evidence="1">The sequence shown here is derived from an EMBL/GenBank/DDBJ whole genome shotgun (WGS) entry which is preliminary data.</text>
</comment>